<evidence type="ECO:0000256" key="1">
    <source>
        <dbReference type="SAM" id="MobiDB-lite"/>
    </source>
</evidence>
<accession>A0AAE2CUD0</accession>
<feature type="region of interest" description="Disordered" evidence="1">
    <location>
        <begin position="34"/>
        <end position="53"/>
    </location>
</feature>
<keyword evidence="3" id="KW-1185">Reference proteome</keyword>
<dbReference type="EMBL" id="JACGWO010000002">
    <property type="protein sequence ID" value="KAK4434946.1"/>
    <property type="molecule type" value="Genomic_DNA"/>
</dbReference>
<reference evidence="2" key="1">
    <citation type="submission" date="2020-06" db="EMBL/GenBank/DDBJ databases">
        <authorList>
            <person name="Li T."/>
            <person name="Hu X."/>
            <person name="Zhang T."/>
            <person name="Song X."/>
            <person name="Zhang H."/>
            <person name="Dai N."/>
            <person name="Sheng W."/>
            <person name="Hou X."/>
            <person name="Wei L."/>
        </authorList>
    </citation>
    <scope>NUCLEOTIDE SEQUENCE</scope>
    <source>
        <strain evidence="2">3651</strain>
        <tissue evidence="2">Leaf</tissue>
    </source>
</reference>
<comment type="caution">
    <text evidence="2">The sequence shown here is derived from an EMBL/GenBank/DDBJ whole genome shotgun (WGS) entry which is preliminary data.</text>
</comment>
<proteinExistence type="predicted"/>
<dbReference type="AlphaFoldDB" id="A0AAE2CUD0"/>
<gene>
    <name evidence="2" type="ORF">Salat_0657600</name>
</gene>
<evidence type="ECO:0000313" key="3">
    <source>
        <dbReference type="Proteomes" id="UP001293254"/>
    </source>
</evidence>
<name>A0AAE2CUD0_9LAMI</name>
<reference evidence="2" key="2">
    <citation type="journal article" date="2024" name="Plant">
        <title>Genomic evolution and insights into agronomic trait innovations of Sesamum species.</title>
        <authorList>
            <person name="Miao H."/>
            <person name="Wang L."/>
            <person name="Qu L."/>
            <person name="Liu H."/>
            <person name="Sun Y."/>
            <person name="Le M."/>
            <person name="Wang Q."/>
            <person name="Wei S."/>
            <person name="Zheng Y."/>
            <person name="Lin W."/>
            <person name="Duan Y."/>
            <person name="Cao H."/>
            <person name="Xiong S."/>
            <person name="Wang X."/>
            <person name="Wei L."/>
            <person name="Li C."/>
            <person name="Ma Q."/>
            <person name="Ju M."/>
            <person name="Zhao R."/>
            <person name="Li G."/>
            <person name="Mu C."/>
            <person name="Tian Q."/>
            <person name="Mei H."/>
            <person name="Zhang T."/>
            <person name="Gao T."/>
            <person name="Zhang H."/>
        </authorList>
    </citation>
    <scope>NUCLEOTIDE SEQUENCE</scope>
    <source>
        <strain evidence="2">3651</strain>
    </source>
</reference>
<sequence>MDDVFIDTLVQEISDLRTRASFNFRMADRASGGLLDTSLDATSGKRRSVGRHLEEPQWEALKFISGDVDNEDKTSSDDGNMDEDTSTSAPTEISISDFLDDTSSNS</sequence>
<feature type="region of interest" description="Disordered" evidence="1">
    <location>
        <begin position="63"/>
        <end position="106"/>
    </location>
</feature>
<dbReference type="Proteomes" id="UP001293254">
    <property type="component" value="Unassembled WGS sequence"/>
</dbReference>
<evidence type="ECO:0000313" key="2">
    <source>
        <dbReference type="EMBL" id="KAK4434946.1"/>
    </source>
</evidence>
<organism evidence="2 3">
    <name type="scientific">Sesamum alatum</name>
    <dbReference type="NCBI Taxonomy" id="300844"/>
    <lineage>
        <taxon>Eukaryota</taxon>
        <taxon>Viridiplantae</taxon>
        <taxon>Streptophyta</taxon>
        <taxon>Embryophyta</taxon>
        <taxon>Tracheophyta</taxon>
        <taxon>Spermatophyta</taxon>
        <taxon>Magnoliopsida</taxon>
        <taxon>eudicotyledons</taxon>
        <taxon>Gunneridae</taxon>
        <taxon>Pentapetalae</taxon>
        <taxon>asterids</taxon>
        <taxon>lamiids</taxon>
        <taxon>Lamiales</taxon>
        <taxon>Pedaliaceae</taxon>
        <taxon>Sesamum</taxon>
    </lineage>
</organism>
<protein>
    <submittedName>
        <fullName evidence="2">Uncharacterized protein</fullName>
    </submittedName>
</protein>